<name>A0A5P9NGH6_9GAMM</name>
<dbReference type="EMBL" id="CP036422">
    <property type="protein sequence ID" value="QFU74881.1"/>
    <property type="molecule type" value="Genomic_DNA"/>
</dbReference>
<evidence type="ECO:0000313" key="1">
    <source>
        <dbReference type="EMBL" id="QFU74881.1"/>
    </source>
</evidence>
<organism evidence="1 2">
    <name type="scientific">Halioglobus maricola</name>
    <dbReference type="NCBI Taxonomy" id="2601894"/>
    <lineage>
        <taxon>Bacteria</taxon>
        <taxon>Pseudomonadati</taxon>
        <taxon>Pseudomonadota</taxon>
        <taxon>Gammaproteobacteria</taxon>
        <taxon>Cellvibrionales</taxon>
        <taxon>Halieaceae</taxon>
        <taxon>Halioglobus</taxon>
    </lineage>
</organism>
<protein>
    <submittedName>
        <fullName evidence="1">DUF885 domain-containing protein</fullName>
    </submittedName>
</protein>
<dbReference type="Proteomes" id="UP000326287">
    <property type="component" value="Chromosome"/>
</dbReference>
<gene>
    <name evidence="1" type="ORF">EY643_04075</name>
</gene>
<dbReference type="PANTHER" id="PTHR33361">
    <property type="entry name" value="GLR0591 PROTEIN"/>
    <property type="match status" value="1"/>
</dbReference>
<keyword evidence="2" id="KW-1185">Reference proteome</keyword>
<dbReference type="OrthoDB" id="9769898at2"/>
<accession>A0A5P9NGH6</accession>
<dbReference type="AlphaFoldDB" id="A0A5P9NGH6"/>
<reference evidence="1 2" key="1">
    <citation type="submission" date="2019-02" db="EMBL/GenBank/DDBJ databases">
        <authorList>
            <person name="Li S.-H."/>
        </authorList>
    </citation>
    <scope>NUCLEOTIDE SEQUENCE [LARGE SCALE GENOMIC DNA]</scope>
    <source>
        <strain evidence="1 2">IMCC14385</strain>
    </source>
</reference>
<proteinExistence type="predicted"/>
<sequence length="620" mass="70127">MVAVPPIVVTVLIPEEFEMRLVIAAFVAVLAFGSPVFAVDETPSLNEWLNQEYEKELQASPMTLTIYGRKEKYDQVDAWTAAAELAEIEALVASARKMETLFDYSALSPQEQVSYDFWKFRAASGSAQRPFLYHRYVFNQFSALHTYPVRFLLNYHRVDNEADMLAYVERVKGLSRALREALESAERAAELGIRPPRFAYESVLAESRGVIVGRPFTDASEDSVIWADGTAKIAALVEAGEIDAKRQQELRNSLADAMAAHLLPAYQALIAWHEQDIRNTSSEAEGVHSLPEGDAYYTERLAYYTHSNMTADQVHQLGLDEIARIQEEMVAIKRELGFEGSLQEFFAYVRDNERFYFPDTDEGRAAYVADVERLLGDLEPRLPEYFGVQPKSVLEVKRVESYREQDGAAQFYQVGTADGSRPGIYYIHLSDMAAYNKTDLETTAYHEGSPGHHMQLSIAKELTGIPVFRTNVRYSAYTEGWALYSEYLALEMGAFQDPYNNFGRLVAEIWRAIRLVVDTGLHARGWSQEEAVQYMLKNSAIPESAVRSEIRRYLVSPGQATSYKAGMLKIQDLRGEAERRLGDKFDIRAFHDVVLGGGAVPLPILERMVDEWTKSVEREK</sequence>
<dbReference type="PANTHER" id="PTHR33361:SF16">
    <property type="entry name" value="DUF885 DOMAIN-CONTAINING PROTEIN"/>
    <property type="match status" value="1"/>
</dbReference>
<dbReference type="InterPro" id="IPR010281">
    <property type="entry name" value="DUF885"/>
</dbReference>
<dbReference type="Pfam" id="PF05960">
    <property type="entry name" value="DUF885"/>
    <property type="match status" value="1"/>
</dbReference>
<dbReference type="KEGG" id="halc:EY643_04075"/>
<evidence type="ECO:0000313" key="2">
    <source>
        <dbReference type="Proteomes" id="UP000326287"/>
    </source>
</evidence>